<feature type="compositionally biased region" description="Gly residues" evidence="1">
    <location>
        <begin position="662"/>
        <end position="674"/>
    </location>
</feature>
<proteinExistence type="predicted"/>
<dbReference type="Proteomes" id="UP001139353">
    <property type="component" value="Unassembled WGS sequence"/>
</dbReference>
<accession>A0A9X2BZ00</accession>
<evidence type="ECO:0000256" key="2">
    <source>
        <dbReference type="SAM" id="SignalP"/>
    </source>
</evidence>
<dbReference type="PROSITE" id="PS51257">
    <property type="entry name" value="PROKAR_LIPOPROTEIN"/>
    <property type="match status" value="1"/>
</dbReference>
<evidence type="ECO:0000313" key="3">
    <source>
        <dbReference type="EMBL" id="MCK9684766.1"/>
    </source>
</evidence>
<keyword evidence="4" id="KW-1185">Reference proteome</keyword>
<name>A0A9X2BZ00_9BURK</name>
<feature type="region of interest" description="Disordered" evidence="1">
    <location>
        <begin position="653"/>
        <end position="702"/>
    </location>
</feature>
<keyword evidence="2" id="KW-0732">Signal</keyword>
<reference evidence="3" key="1">
    <citation type="submission" date="2021-11" db="EMBL/GenBank/DDBJ databases">
        <title>BS-T2-15 a new species belonging to the Comamonadaceae family isolated from the soil of a French oak forest.</title>
        <authorList>
            <person name="Mieszkin S."/>
            <person name="Alain K."/>
        </authorList>
    </citation>
    <scope>NUCLEOTIDE SEQUENCE</scope>
    <source>
        <strain evidence="3">BS-T2-15</strain>
    </source>
</reference>
<feature type="chain" id="PRO_5040786721" evidence="2">
    <location>
        <begin position="26"/>
        <end position="702"/>
    </location>
</feature>
<organism evidence="3 4">
    <name type="scientific">Scleromatobacter humisilvae</name>
    <dbReference type="NCBI Taxonomy" id="2897159"/>
    <lineage>
        <taxon>Bacteria</taxon>
        <taxon>Pseudomonadati</taxon>
        <taxon>Pseudomonadota</taxon>
        <taxon>Betaproteobacteria</taxon>
        <taxon>Burkholderiales</taxon>
        <taxon>Sphaerotilaceae</taxon>
        <taxon>Scleromatobacter</taxon>
    </lineage>
</organism>
<dbReference type="AlphaFoldDB" id="A0A9X2BZ00"/>
<evidence type="ECO:0000256" key="1">
    <source>
        <dbReference type="SAM" id="MobiDB-lite"/>
    </source>
</evidence>
<protein>
    <submittedName>
        <fullName evidence="3">Uncharacterized protein</fullName>
    </submittedName>
</protein>
<dbReference type="RefSeq" id="WP_275680789.1">
    <property type="nucleotide sequence ID" value="NZ_JAJLJH010000001.1"/>
</dbReference>
<gene>
    <name evidence="3" type="ORF">LPC04_03495</name>
</gene>
<evidence type="ECO:0000313" key="4">
    <source>
        <dbReference type="Proteomes" id="UP001139353"/>
    </source>
</evidence>
<comment type="caution">
    <text evidence="3">The sequence shown here is derived from an EMBL/GenBank/DDBJ whole genome shotgun (WGS) entry which is preliminary data.</text>
</comment>
<sequence>MRLFDRSFVPSLLGAAALATLSACGGGSDASAPPVTPTPPVAPTATHLTGTAAVGAPMTQGKLRILDSTGAVVAHDIAINADGTYDAGELTGTGPWRVEACGYTGANYGCIYAVAQAAGTANVTPLTSAMITLATGQTPDTLMADGASAPSTTALNAAQTQLQTGLAGTLNDAGVAANFDFTTGSLAAGTRSGYDRILDAVNVTTGQDSGAFVQVQPRLGDGNLYLTTGTTTGSITTSPAAAALPLGGLETLFNKMTAAAVSATTCTDPGIGLTTVVSSDAHMSMDDSGGLDGGAQVAAGLCQFFGHGDGDSGAMWGSKFVSPVLGRCDVTGTDPLCAVSFAIQATDGSVQDVGSGMGVVYRDKHWQFYGDLLPIAINANAAVQRGVRVDDASTPVQYSRALQFDIARTEGVACAVLKSRDDAHSTIAIYKVYSPDGQRMSLWTSDGMSNTVSTDPNVGQLRGSDDTWMQLPTGTAGDDLIRRFYHWGRTIDVSLFSDAGCGTPVAIQGKSTFPVDIDGMPPVDSAMPSLAWGSLTADTVTALESLALADGTTGSFTGSWTFTDGVTGFEENTVCSAGNCGDGSDVRLGQTRLHPGVRTNTTPIHAPAGGLAAGDFKMFILGGRDASGMNIESSFFSCTSQAAGQMCGQGPAPIGGTAPTQGGDGGNGGSGGVCNAGDNNCAGNTNPGTTNPGPSAARKHSH</sequence>
<dbReference type="EMBL" id="JAJLJH010000001">
    <property type="protein sequence ID" value="MCK9684766.1"/>
    <property type="molecule type" value="Genomic_DNA"/>
</dbReference>
<feature type="compositionally biased region" description="Low complexity" evidence="1">
    <location>
        <begin position="675"/>
        <end position="694"/>
    </location>
</feature>
<feature type="signal peptide" evidence="2">
    <location>
        <begin position="1"/>
        <end position="25"/>
    </location>
</feature>